<feature type="domain" description="At1g61320/AtMIF1 LRR" evidence="3">
    <location>
        <begin position="235"/>
        <end position="509"/>
    </location>
</feature>
<keyword evidence="2" id="KW-0472">Membrane</keyword>
<dbReference type="Gene3D" id="3.80.10.10">
    <property type="entry name" value="Ribonuclease Inhibitor"/>
    <property type="match status" value="1"/>
</dbReference>
<dbReference type="SUPFAM" id="SSF52047">
    <property type="entry name" value="RNI-like"/>
    <property type="match status" value="1"/>
</dbReference>
<dbReference type="EnsemblPlants" id="EMT21780">
    <property type="protein sequence ID" value="EMT21780"/>
    <property type="gene ID" value="F775_00679"/>
</dbReference>
<dbReference type="PANTHER" id="PTHR34145:SF74">
    <property type="entry name" value="FBD DOMAIN-CONTAINING PROTEIN"/>
    <property type="match status" value="1"/>
</dbReference>
<accession>M8BAD5</accession>
<dbReference type="Pfam" id="PF23622">
    <property type="entry name" value="LRR_At1g61320_AtMIF1"/>
    <property type="match status" value="1"/>
</dbReference>
<dbReference type="InterPro" id="IPR053772">
    <property type="entry name" value="At1g61320/At1g61330-like"/>
</dbReference>
<dbReference type="InterPro" id="IPR055357">
    <property type="entry name" value="LRR_At1g61320_AtMIF1"/>
</dbReference>
<evidence type="ECO:0000313" key="4">
    <source>
        <dbReference type="EnsemblPlants" id="EMT21780"/>
    </source>
</evidence>
<feature type="transmembrane region" description="Helical" evidence="2">
    <location>
        <begin position="473"/>
        <end position="491"/>
    </location>
</feature>
<feature type="transmembrane region" description="Helical" evidence="2">
    <location>
        <begin position="512"/>
        <end position="539"/>
    </location>
</feature>
<keyword evidence="2" id="KW-0812">Transmembrane</keyword>
<reference evidence="4" key="1">
    <citation type="submission" date="2015-06" db="UniProtKB">
        <authorList>
            <consortium name="EnsemblPlants"/>
        </authorList>
    </citation>
    <scope>IDENTIFICATION</scope>
</reference>
<keyword evidence="2" id="KW-1133">Transmembrane helix</keyword>
<evidence type="ECO:0000256" key="2">
    <source>
        <dbReference type="SAM" id="Phobius"/>
    </source>
</evidence>
<protein>
    <recommendedName>
        <fullName evidence="3">At1g61320/AtMIF1 LRR domain-containing protein</fullName>
    </recommendedName>
</protein>
<feature type="region of interest" description="Disordered" evidence="1">
    <location>
        <begin position="140"/>
        <end position="162"/>
    </location>
</feature>
<dbReference type="AlphaFoldDB" id="M8BAD5"/>
<evidence type="ECO:0000259" key="3">
    <source>
        <dbReference type="Pfam" id="PF23622"/>
    </source>
</evidence>
<proteinExistence type="predicted"/>
<feature type="region of interest" description="Disordered" evidence="1">
    <location>
        <begin position="101"/>
        <end position="120"/>
    </location>
</feature>
<sequence>MVLGGGSDVTWPQCQPWDTLCRSTGTYRPAIACCPFALPSMIQRQRGNDFGKMNTHDTRLQIPEAATGGGGLVVGCALAAPMCPSRSVLVADRARRRVGYREDKKRRLPQGHAGELSSRSAHEDLDDMFASLSIDSVLAHENSGDRPKDRKRKACQQNAGNLTNTLPDDVFENMFASLAIEDARVTSTASTRSWKRGPIILDDKILAEGNSDCTTSTDSRRPRSEVFIERANELLLHHDGTGVRVFQVRFDLNSTHAAHLDKWVQFASEVGAKYLKLSLGKNKTSCPEHLVTANRYTFPLHCSGDAQRTSIRKLDLRNCKFTPPLDSSAFSSILYLFLIRVTITDSGIQNICSCCPFLSFLRLGRCDDLVNVRISHELLFHLDIFHCNKLVSIEIHASRLLGFEYDGHEVHINYASTPNMRFLVNKFGNRNCSLPNNLDAMKWISRITLTFFSPLEEPDFMLYAEKFMALQSIHLFILPSWNNVLAIANLLKATPDLKRLRLEMFFHRYTKINYLVSPLFAKVLAYKLMLVAATMVVFARSGDHHYRDDVQLQVSWPEGISLKSLRFITVGGFTAQAPLVELLVFMVHASTGSGRTYLQIDPHHHLCKGLGRWVREDVGDEPARDRARKAAKEILHSRLPPSVKLVMK</sequence>
<name>M8BAD5_AEGTA</name>
<dbReference type="InterPro" id="IPR032675">
    <property type="entry name" value="LRR_dom_sf"/>
</dbReference>
<dbReference type="PANTHER" id="PTHR34145">
    <property type="entry name" value="OS02G0105600 PROTEIN"/>
    <property type="match status" value="1"/>
</dbReference>
<organism evidence="4">
    <name type="scientific">Aegilops tauschii</name>
    <name type="common">Tausch's goatgrass</name>
    <name type="synonym">Aegilops squarrosa</name>
    <dbReference type="NCBI Taxonomy" id="37682"/>
    <lineage>
        <taxon>Eukaryota</taxon>
        <taxon>Viridiplantae</taxon>
        <taxon>Streptophyta</taxon>
        <taxon>Embryophyta</taxon>
        <taxon>Tracheophyta</taxon>
        <taxon>Spermatophyta</taxon>
        <taxon>Magnoliopsida</taxon>
        <taxon>Liliopsida</taxon>
        <taxon>Poales</taxon>
        <taxon>Poaceae</taxon>
        <taxon>BOP clade</taxon>
        <taxon>Pooideae</taxon>
        <taxon>Triticodae</taxon>
        <taxon>Triticeae</taxon>
        <taxon>Triticinae</taxon>
        <taxon>Aegilops</taxon>
    </lineage>
</organism>
<evidence type="ECO:0000256" key="1">
    <source>
        <dbReference type="SAM" id="MobiDB-lite"/>
    </source>
</evidence>
<feature type="transmembrane region" description="Helical" evidence="2">
    <location>
        <begin position="565"/>
        <end position="587"/>
    </location>
</feature>